<organism evidence="2 3">
    <name type="scientific">Cotesia glomerata</name>
    <name type="common">Lepidopteran parasitic wasp</name>
    <name type="synonym">Apanteles glomeratus</name>
    <dbReference type="NCBI Taxonomy" id="32391"/>
    <lineage>
        <taxon>Eukaryota</taxon>
        <taxon>Metazoa</taxon>
        <taxon>Ecdysozoa</taxon>
        <taxon>Arthropoda</taxon>
        <taxon>Hexapoda</taxon>
        <taxon>Insecta</taxon>
        <taxon>Pterygota</taxon>
        <taxon>Neoptera</taxon>
        <taxon>Endopterygota</taxon>
        <taxon>Hymenoptera</taxon>
        <taxon>Apocrita</taxon>
        <taxon>Ichneumonoidea</taxon>
        <taxon>Braconidae</taxon>
        <taxon>Microgastrinae</taxon>
        <taxon>Cotesia</taxon>
    </lineage>
</organism>
<feature type="compositionally biased region" description="Polar residues" evidence="1">
    <location>
        <begin position="267"/>
        <end position="277"/>
    </location>
</feature>
<accession>A0AAV7ISR5</accession>
<feature type="region of interest" description="Disordered" evidence="1">
    <location>
        <begin position="354"/>
        <end position="431"/>
    </location>
</feature>
<comment type="caution">
    <text evidence="2">The sequence shown here is derived from an EMBL/GenBank/DDBJ whole genome shotgun (WGS) entry which is preliminary data.</text>
</comment>
<dbReference type="Proteomes" id="UP000826195">
    <property type="component" value="Unassembled WGS sequence"/>
</dbReference>
<feature type="compositionally biased region" description="Low complexity" evidence="1">
    <location>
        <begin position="73"/>
        <end position="82"/>
    </location>
</feature>
<protein>
    <submittedName>
        <fullName evidence="2">Uncharacterized protein</fullName>
    </submittedName>
</protein>
<name>A0AAV7ISR5_COTGL</name>
<sequence length="830" mass="92616">MGYLRVETPVAKIRIVNHHKLWYSRRTGYHRLKNSYPRKQFQPTSGQGQYRTPYRAYGNRQYQTPYQQGGYYQPYRPQSYPTHSGQLHPTPAIPRKQQTMQGYPQGTPETLPANPVTEAIHPQSPQEDQEPAPILPETLLLPASGTDTEAPAKKRGRPPGSRNNRVQSLPVIRDTIASRLRSELRRGSQNPPITYREPESTENGSEQDTPADSDDVFLPPNKGGGKSGRVEIPKDPVRELAPATYFDSGDDGDDDEEEGGELIDPINETNPIRNTSQNIDTTRTSVNESIEKFERIAKKFGNVRGVAPDWIRGSTKPANPLTAYPQWVQFPKTPPSEEIIREVRRSLTTPFHRLDVVSDEEEDRTLITPTNPDSSTDDSENGNEVTELISEGNDGENDDTSTASEPDDTVIPTEIGESSLPSSVPVPEENTRLAPETPTLIRSMLKNFEAQGIQWDPSSGKIIDISTHQGSTPYRPFADETVIAQRQDRLSELPTFNINDNPEACSSVKEDNASPNQTTTVPRAKKRVTFGEPSTSEQPVPAIKNPQQKPNSSTESPSDTSETPVQLTNQMTIHKNSTITPTTTEQQAEINLPPSEPSSSEEELRKRYTTPAEIPIAEPKSTSAIKFLSSRDGLTYPPNERKWSVADHTSFTMLIIFFFSHLLSSVTGSVTPDLDAIELQPVKYNPGLLYDPYKRVHTVEREWNIISTIDIGAITNQDHQAWKDPVAKMIASSGCNISFTVFQANRYPALVLLNQSSVSAKRRIYETYLDDKVTRVAQNLRKALGVKNRMKIEFSDMDATEMINSLREKFNADNTSGSIRVQILTLLPSS</sequence>
<feature type="compositionally biased region" description="Low complexity" evidence="1">
    <location>
        <begin position="417"/>
        <end position="428"/>
    </location>
</feature>
<gene>
    <name evidence="2" type="ORF">KQX54_001488</name>
</gene>
<keyword evidence="3" id="KW-1185">Reference proteome</keyword>
<proteinExistence type="predicted"/>
<feature type="compositionally biased region" description="Polar residues" evidence="1">
    <location>
        <begin position="96"/>
        <end position="108"/>
    </location>
</feature>
<feature type="compositionally biased region" description="Low complexity" evidence="1">
    <location>
        <begin position="552"/>
        <end position="564"/>
    </location>
</feature>
<reference evidence="2 3" key="1">
    <citation type="journal article" date="2021" name="J. Hered.">
        <title>A chromosome-level genome assembly of the parasitoid wasp, Cotesia glomerata (Hymenoptera: Braconidae).</title>
        <authorList>
            <person name="Pinto B.J."/>
            <person name="Weis J.J."/>
            <person name="Gamble T."/>
            <person name="Ode P.J."/>
            <person name="Paul R."/>
            <person name="Zaspel J.M."/>
        </authorList>
    </citation>
    <scope>NUCLEOTIDE SEQUENCE [LARGE SCALE GENOMIC DNA]</scope>
    <source>
        <strain evidence="2">CgM1</strain>
    </source>
</reference>
<feature type="region of interest" description="Disordered" evidence="1">
    <location>
        <begin position="73"/>
        <end position="277"/>
    </location>
</feature>
<feature type="region of interest" description="Disordered" evidence="1">
    <location>
        <begin position="494"/>
        <end position="564"/>
    </location>
</feature>
<dbReference type="EMBL" id="JAHXZJ010000748">
    <property type="protein sequence ID" value="KAH0556683.1"/>
    <property type="molecule type" value="Genomic_DNA"/>
</dbReference>
<feature type="compositionally biased region" description="Basic and acidic residues" evidence="1">
    <location>
        <begin position="228"/>
        <end position="238"/>
    </location>
</feature>
<feature type="compositionally biased region" description="Acidic residues" evidence="1">
    <location>
        <begin position="248"/>
        <end position="261"/>
    </location>
</feature>
<evidence type="ECO:0000313" key="2">
    <source>
        <dbReference type="EMBL" id="KAH0556683.1"/>
    </source>
</evidence>
<feature type="region of interest" description="Disordered" evidence="1">
    <location>
        <begin position="577"/>
        <end position="606"/>
    </location>
</feature>
<feature type="compositionally biased region" description="Polar residues" evidence="1">
    <location>
        <begin position="577"/>
        <end position="589"/>
    </location>
</feature>
<evidence type="ECO:0000313" key="3">
    <source>
        <dbReference type="Proteomes" id="UP000826195"/>
    </source>
</evidence>
<evidence type="ECO:0000256" key="1">
    <source>
        <dbReference type="SAM" id="MobiDB-lite"/>
    </source>
</evidence>
<dbReference type="AlphaFoldDB" id="A0AAV7ISR5"/>